<feature type="compositionally biased region" description="Polar residues" evidence="2">
    <location>
        <begin position="180"/>
        <end position="190"/>
    </location>
</feature>
<dbReference type="InterPro" id="IPR000679">
    <property type="entry name" value="Znf_GATA"/>
</dbReference>
<evidence type="ECO:0000256" key="1">
    <source>
        <dbReference type="PROSITE-ProRule" id="PRU00094"/>
    </source>
</evidence>
<feature type="compositionally biased region" description="Low complexity" evidence="2">
    <location>
        <begin position="170"/>
        <end position="179"/>
    </location>
</feature>
<feature type="compositionally biased region" description="Low complexity" evidence="2">
    <location>
        <begin position="310"/>
        <end position="363"/>
    </location>
</feature>
<reference evidence="4" key="1">
    <citation type="journal article" date="2020" name="Fungal Divers.">
        <title>Resolving the Mortierellaceae phylogeny through synthesis of multi-gene phylogenetics and phylogenomics.</title>
        <authorList>
            <person name="Vandepol N."/>
            <person name="Liber J."/>
            <person name="Desiro A."/>
            <person name="Na H."/>
            <person name="Kennedy M."/>
            <person name="Barry K."/>
            <person name="Grigoriev I.V."/>
            <person name="Miller A.N."/>
            <person name="O'Donnell K."/>
            <person name="Stajich J.E."/>
            <person name="Bonito G."/>
        </authorList>
    </citation>
    <scope>NUCLEOTIDE SEQUENCE</scope>
    <source>
        <strain evidence="4">NRRL 28262</strain>
    </source>
</reference>
<evidence type="ECO:0000313" key="5">
    <source>
        <dbReference type="Proteomes" id="UP001194580"/>
    </source>
</evidence>
<evidence type="ECO:0000256" key="2">
    <source>
        <dbReference type="SAM" id="MobiDB-lite"/>
    </source>
</evidence>
<evidence type="ECO:0000313" key="4">
    <source>
        <dbReference type="EMBL" id="KAG0257424.1"/>
    </source>
</evidence>
<dbReference type="Pfam" id="PF00320">
    <property type="entry name" value="GATA"/>
    <property type="match status" value="1"/>
</dbReference>
<dbReference type="GO" id="GO:0043565">
    <property type="term" value="F:sequence-specific DNA binding"/>
    <property type="evidence" value="ECO:0007669"/>
    <property type="project" value="InterPro"/>
</dbReference>
<name>A0AAD4H1N9_9FUNG</name>
<dbReference type="Proteomes" id="UP001194580">
    <property type="component" value="Unassembled WGS sequence"/>
</dbReference>
<comment type="caution">
    <text evidence="4">The sequence shown here is derived from an EMBL/GenBank/DDBJ whole genome shotgun (WGS) entry which is preliminary data.</text>
</comment>
<feature type="compositionally biased region" description="Polar residues" evidence="2">
    <location>
        <begin position="453"/>
        <end position="475"/>
    </location>
</feature>
<feature type="region of interest" description="Disordered" evidence="2">
    <location>
        <begin position="281"/>
        <end position="300"/>
    </location>
</feature>
<dbReference type="SUPFAM" id="SSF57716">
    <property type="entry name" value="Glucocorticoid receptor-like (DNA-binding domain)"/>
    <property type="match status" value="1"/>
</dbReference>
<keyword evidence="1" id="KW-0479">Metal-binding</keyword>
<dbReference type="Gene3D" id="3.30.50.10">
    <property type="entry name" value="Erythroid Transcription Factor GATA-1, subunit A"/>
    <property type="match status" value="1"/>
</dbReference>
<feature type="region of interest" description="Disordered" evidence="2">
    <location>
        <begin position="310"/>
        <end position="481"/>
    </location>
</feature>
<sequence>MMNEYSATAVAAGATSSSTPVVGSTTILEMPFLSDDYCFSSQKQSIPSSSSSSSSSSLPSTTSHYSLFSTPDHKVLLSPSASSNNPFMSVCTPIPTSTPTTMFPSTPAIAGTTVTGHSMPLLLDNRDLFANLNAIQPHSDWLSLSLANNISLPMTHTNSNNNAFLHHQHQQQQQQQQQQYNPTFYPNDASTTNTNTNNTVGAPTSSLTSRLPFVPTVSSSSSSPAGSGFAQFQEYHQFATQASQQDPDVFTAWTSSPASYLTAATQALTGNAHSIQTNLPSATVHHHQQQQQQQQLQLQQVQQHMRPAFLQQQQQHVSQTAATTASSPSSTLKPKSLFLNPTHYQQQQQQQLQRHQQQQQRQQPGGMISPPETPSSTPSPVSLGGQHDLSSSPQPLPRMPLMSQVQPQPQSTPQTHSALRSPLTPTSPLDESRNGNNPFSSRSNSMPSLPSNINTSLSSMPTTTNVTSPTQLADEQQQQQLHLRRVSEGMLLHHHQHPHLTNPIPHRLGAGVGVVHQPVGFKSIKVSKARKPSKAAIKAAAGLGVRCMNCGVTVTPLWRRSADNEPLCNA</sequence>
<dbReference type="PROSITE" id="PS50114">
    <property type="entry name" value="GATA_ZN_FINGER_2"/>
    <property type="match status" value="1"/>
</dbReference>
<dbReference type="AlphaFoldDB" id="A0AAD4H1N9"/>
<keyword evidence="1" id="KW-0862">Zinc</keyword>
<organism evidence="4 5">
    <name type="scientific">Linnemannia exigua</name>
    <dbReference type="NCBI Taxonomy" id="604196"/>
    <lineage>
        <taxon>Eukaryota</taxon>
        <taxon>Fungi</taxon>
        <taxon>Fungi incertae sedis</taxon>
        <taxon>Mucoromycota</taxon>
        <taxon>Mortierellomycotina</taxon>
        <taxon>Mortierellomycetes</taxon>
        <taxon>Mortierellales</taxon>
        <taxon>Mortierellaceae</taxon>
        <taxon>Linnemannia</taxon>
    </lineage>
</organism>
<accession>A0AAD4H1N9</accession>
<dbReference type="InterPro" id="IPR013088">
    <property type="entry name" value="Znf_NHR/GATA"/>
</dbReference>
<evidence type="ECO:0000259" key="3">
    <source>
        <dbReference type="PROSITE" id="PS50114"/>
    </source>
</evidence>
<keyword evidence="5" id="KW-1185">Reference proteome</keyword>
<feature type="compositionally biased region" description="Low complexity" evidence="2">
    <location>
        <begin position="403"/>
        <end position="415"/>
    </location>
</feature>
<feature type="compositionally biased region" description="Low complexity" evidence="2">
    <location>
        <begin position="436"/>
        <end position="452"/>
    </location>
</feature>
<dbReference type="GO" id="GO:0006355">
    <property type="term" value="P:regulation of DNA-templated transcription"/>
    <property type="evidence" value="ECO:0007669"/>
    <property type="project" value="InterPro"/>
</dbReference>
<gene>
    <name evidence="4" type="ORF">BGZ95_005241</name>
</gene>
<dbReference type="GO" id="GO:0008270">
    <property type="term" value="F:zinc ion binding"/>
    <property type="evidence" value="ECO:0007669"/>
    <property type="project" value="UniProtKB-KW"/>
</dbReference>
<protein>
    <recommendedName>
        <fullName evidence="3">GATA-type domain-containing protein</fullName>
    </recommendedName>
</protein>
<feature type="non-terminal residue" evidence="4">
    <location>
        <position position="570"/>
    </location>
</feature>
<dbReference type="CDD" id="cd00202">
    <property type="entry name" value="ZnF_GATA"/>
    <property type="match status" value="1"/>
</dbReference>
<feature type="region of interest" description="Disordered" evidence="2">
    <location>
        <begin position="167"/>
        <end position="195"/>
    </location>
</feature>
<feature type="domain" description="GATA-type" evidence="3">
    <location>
        <begin position="541"/>
        <end position="570"/>
    </location>
</feature>
<feature type="compositionally biased region" description="Low complexity" evidence="2">
    <location>
        <begin position="289"/>
        <end position="300"/>
    </location>
</feature>
<keyword evidence="1" id="KW-0863">Zinc-finger</keyword>
<dbReference type="EMBL" id="JAAAIL010002417">
    <property type="protein sequence ID" value="KAG0257424.1"/>
    <property type="molecule type" value="Genomic_DNA"/>
</dbReference>
<proteinExistence type="predicted"/>